<accession>A0A8H6MHT4</accession>
<organism evidence="2 3">
    <name type="scientific">Ephemerocybe angulata</name>
    <dbReference type="NCBI Taxonomy" id="980116"/>
    <lineage>
        <taxon>Eukaryota</taxon>
        <taxon>Fungi</taxon>
        <taxon>Dikarya</taxon>
        <taxon>Basidiomycota</taxon>
        <taxon>Agaricomycotina</taxon>
        <taxon>Agaricomycetes</taxon>
        <taxon>Agaricomycetidae</taxon>
        <taxon>Agaricales</taxon>
        <taxon>Agaricineae</taxon>
        <taxon>Psathyrellaceae</taxon>
        <taxon>Ephemerocybe</taxon>
    </lineage>
</organism>
<feature type="compositionally biased region" description="Low complexity" evidence="1">
    <location>
        <begin position="324"/>
        <end position="340"/>
    </location>
</feature>
<dbReference type="AlphaFoldDB" id="A0A8H6MHT4"/>
<gene>
    <name evidence="2" type="ORF">DFP72DRAFT_1087969</name>
</gene>
<evidence type="ECO:0000256" key="1">
    <source>
        <dbReference type="SAM" id="MobiDB-lite"/>
    </source>
</evidence>
<name>A0A8H6MHT4_9AGAR</name>
<feature type="region of interest" description="Disordered" evidence="1">
    <location>
        <begin position="285"/>
        <end position="408"/>
    </location>
</feature>
<feature type="compositionally biased region" description="Basic and acidic residues" evidence="1">
    <location>
        <begin position="361"/>
        <end position="371"/>
    </location>
</feature>
<feature type="compositionally biased region" description="Polar residues" evidence="1">
    <location>
        <begin position="382"/>
        <end position="394"/>
    </location>
</feature>
<dbReference type="EMBL" id="JACGCI010000001">
    <property type="protein sequence ID" value="KAF6766142.1"/>
    <property type="molecule type" value="Genomic_DNA"/>
</dbReference>
<feature type="compositionally biased region" description="Low complexity" evidence="1">
    <location>
        <begin position="751"/>
        <end position="765"/>
    </location>
</feature>
<protein>
    <submittedName>
        <fullName evidence="2">Uncharacterized protein</fullName>
    </submittedName>
</protein>
<feature type="region of interest" description="Disordered" evidence="1">
    <location>
        <begin position="750"/>
        <end position="772"/>
    </location>
</feature>
<sequence length="1191" mass="133724">MWPLQLSLLDALKLELAWILCLSSFWLATAKSWWDLGEHRHIGKGFTISYLGQNPGQTIYWLFLDPRACVGIHFSAGGGYATGAASQRINWIRESTVFWIQGFRRRLINGTSRELKWQLELSMYQGIEWAEIKDFRCNVRIPNIPRAFIPLILHIGGSSEFQGCCMPMQKEKVAAEWCQGLHIAFSRSNTLCGSFFVDCEMKVEAKVDVWLCGCLRSEDGPRARSKWECPVTWSARKVSQKYCSGDGYSDVELVTGSLVAIPVQTNFSLALQAAASRAWLRRVSTSAPTTTGVKAKEPYHDVYTSPQIPVKDSPLTSQENSSEPSTSHIAPAIAPPSAQSGPKPWPYQSPTPDRQSSSVELHPESSNEHTRLGRANALPPLSETSPTTRPSSAVNFPHTAQKPSRTTSWRLRPNEFVQELTRLAHYARPNPTLPTIIDYHNQHPELHSARSYNIVIALSLQHSAFSTCRSLFLAMRASRIERNVETWKLEIRYLVDIGLWDIAWARAQEYHHEHRSDRTDGDPVPLFIWLELFGTPRRGFSPSSTRSKPVEPSRENGASPSRDPFLLSAEDSRLWNRRVSLLFDAAPKVLSDFRQVQPYVVRKVVTFLLRLGYRENALTLTQGYLRSMASIIESKAAQVCTDIINLHVSFGSTKKGLAKWKESEALLQSLLDLNSSLRPNSNTLFLLLSPLRHAKKCGTMARTIALSFGAKWGDELVDHRVKRRVVTLALKQGRHDIARQFMISPKEITHGLKSSSGSGSSQQEGGLKRLPRRETFERVGREKYLWHELNNRIRPCRRSKEDVRSPSAWKGCKRFRAEFSREFCSQSLVAYFEIEKMYFCVHFLIVCGLGTKNLNWRPGTCARELVTKALLHCPGSNLPDHSSHHPAKGQTVQCIHNRANIAIARVNREWGMQLGSSNIRQALDSLHHFHAAMLHALLAAARVPVWSLPAGAVVTTHLQNELDYIYCQKAAQKPVESLIAPNFGLAEIAALIRSEQIDFSLGFIEAILTILILLLPAQHGPGMQTWSLETYVILCSKSILRSRESCQHAFGGKIRVADILRRQPHLEALESPLIRFHFCATRPEILSILTGLPGLGTVCCPGSAARLIYAFFREQREANSTDQDLQVAFAYLDLLPTTRFPTNLSPHARRPTGSLSNLKRATFHAHDSAGLTVDLSSFEEATEPACQVSNR</sequence>
<reference evidence="2 3" key="1">
    <citation type="submission" date="2020-07" db="EMBL/GenBank/DDBJ databases">
        <title>Comparative genomics of pyrophilous fungi reveals a link between fire events and developmental genes.</title>
        <authorList>
            <consortium name="DOE Joint Genome Institute"/>
            <person name="Steindorff A.S."/>
            <person name="Carver A."/>
            <person name="Calhoun S."/>
            <person name="Stillman K."/>
            <person name="Liu H."/>
            <person name="Lipzen A."/>
            <person name="Pangilinan J."/>
            <person name="Labutti K."/>
            <person name="Bruns T.D."/>
            <person name="Grigoriev I.V."/>
        </authorList>
    </citation>
    <scope>NUCLEOTIDE SEQUENCE [LARGE SCALE GENOMIC DNA]</scope>
    <source>
        <strain evidence="2 3">CBS 144469</strain>
    </source>
</reference>
<feature type="compositionally biased region" description="Polar residues" evidence="1">
    <location>
        <begin position="350"/>
        <end position="359"/>
    </location>
</feature>
<feature type="region of interest" description="Disordered" evidence="1">
    <location>
        <begin position="539"/>
        <end position="564"/>
    </location>
</feature>
<dbReference type="OrthoDB" id="3149711at2759"/>
<evidence type="ECO:0000313" key="3">
    <source>
        <dbReference type="Proteomes" id="UP000521943"/>
    </source>
</evidence>
<proteinExistence type="predicted"/>
<comment type="caution">
    <text evidence="2">The sequence shown here is derived from an EMBL/GenBank/DDBJ whole genome shotgun (WGS) entry which is preliminary data.</text>
</comment>
<evidence type="ECO:0000313" key="2">
    <source>
        <dbReference type="EMBL" id="KAF6766142.1"/>
    </source>
</evidence>
<keyword evidence="3" id="KW-1185">Reference proteome</keyword>
<dbReference type="Proteomes" id="UP000521943">
    <property type="component" value="Unassembled WGS sequence"/>
</dbReference>
<feature type="compositionally biased region" description="Polar residues" evidence="1">
    <location>
        <begin position="314"/>
        <end position="323"/>
    </location>
</feature>